<protein>
    <submittedName>
        <fullName evidence="1">Uncharacterized protein</fullName>
    </submittedName>
</protein>
<reference evidence="1 2" key="1">
    <citation type="submission" date="2020-04" db="EMBL/GenBank/DDBJ databases">
        <title>Metagenomic profiling of ammonia- and methane-oxidizing microorganisms in a Dutch drinking water treatment plant.</title>
        <authorList>
            <person name="Poghosyan L."/>
            <person name="Leucker S."/>
        </authorList>
    </citation>
    <scope>NUCLEOTIDE SEQUENCE [LARGE SCALE GENOMIC DNA]</scope>
    <source>
        <strain evidence="1">S-RSF-IL-03</strain>
    </source>
</reference>
<name>A0A849SM77_UNCEI</name>
<dbReference type="AlphaFoldDB" id="A0A849SM77"/>
<comment type="caution">
    <text evidence="1">The sequence shown here is derived from an EMBL/GenBank/DDBJ whole genome shotgun (WGS) entry which is preliminary data.</text>
</comment>
<organism evidence="1 2">
    <name type="scientific">Eiseniibacteriota bacterium</name>
    <dbReference type="NCBI Taxonomy" id="2212470"/>
    <lineage>
        <taxon>Bacteria</taxon>
        <taxon>Candidatus Eiseniibacteriota</taxon>
    </lineage>
</organism>
<proteinExistence type="predicted"/>
<sequence length="135" mass="15707">MNAMGFRTKEGELWKRTRTQQVVMNGLARAAAFHAIFLDSNDRKLGRDFEAAIRDAEKETWALFQRKRRAVKNGEKVDYGTLTVNGESRVCDRAPLSEQYWAMKKLTARRNGWKSPEPWFASPPEELYVDKRQLL</sequence>
<dbReference type="Proteomes" id="UP000580839">
    <property type="component" value="Unassembled WGS sequence"/>
</dbReference>
<evidence type="ECO:0000313" key="1">
    <source>
        <dbReference type="EMBL" id="NOT32985.1"/>
    </source>
</evidence>
<dbReference type="EMBL" id="JABFRW010000023">
    <property type="protein sequence ID" value="NOT32985.1"/>
    <property type="molecule type" value="Genomic_DNA"/>
</dbReference>
<gene>
    <name evidence="1" type="ORF">HOP12_02320</name>
</gene>
<evidence type="ECO:0000313" key="2">
    <source>
        <dbReference type="Proteomes" id="UP000580839"/>
    </source>
</evidence>
<accession>A0A849SM77</accession>